<dbReference type="RefSeq" id="WP_061083441.1">
    <property type="nucleotide sequence ID" value="NZ_JAAXPG010000025.1"/>
</dbReference>
<feature type="transmembrane region" description="Helical" evidence="1">
    <location>
        <begin position="27"/>
        <end position="45"/>
    </location>
</feature>
<dbReference type="EMBL" id="JAAXPG010000025">
    <property type="protein sequence ID" value="NKZ00581.1"/>
    <property type="molecule type" value="Genomic_DNA"/>
</dbReference>
<keyword evidence="1" id="KW-1133">Transmembrane helix</keyword>
<feature type="transmembrane region" description="Helical" evidence="1">
    <location>
        <begin position="114"/>
        <end position="134"/>
    </location>
</feature>
<keyword evidence="1" id="KW-0472">Membrane</keyword>
<evidence type="ECO:0000313" key="2">
    <source>
        <dbReference type="EMBL" id="NKZ00581.1"/>
    </source>
</evidence>
<name>A0A7X6MGL1_9ACTN</name>
<reference evidence="2 3" key="1">
    <citation type="submission" date="2020-04" db="EMBL/GenBank/DDBJ databases">
        <title>MicrobeNet Type strains.</title>
        <authorList>
            <person name="Nicholson A.C."/>
        </authorList>
    </citation>
    <scope>NUCLEOTIDE SEQUENCE [LARGE SCALE GENOMIC DNA]</scope>
    <source>
        <strain evidence="2 3">ATCC 23612</strain>
    </source>
</reference>
<accession>A0A7X6MGL1</accession>
<evidence type="ECO:0000313" key="3">
    <source>
        <dbReference type="Proteomes" id="UP000553209"/>
    </source>
</evidence>
<protein>
    <submittedName>
        <fullName evidence="2">Uncharacterized protein</fullName>
    </submittedName>
</protein>
<keyword evidence="3" id="KW-1185">Reference proteome</keyword>
<organism evidence="2 3">
    <name type="scientific">Nocardiopsis alborubida</name>
    <dbReference type="NCBI Taxonomy" id="146802"/>
    <lineage>
        <taxon>Bacteria</taxon>
        <taxon>Bacillati</taxon>
        <taxon>Actinomycetota</taxon>
        <taxon>Actinomycetes</taxon>
        <taxon>Streptosporangiales</taxon>
        <taxon>Nocardiopsidaceae</taxon>
        <taxon>Nocardiopsis</taxon>
    </lineage>
</organism>
<dbReference type="AlphaFoldDB" id="A0A7X6MGL1"/>
<dbReference type="Proteomes" id="UP000553209">
    <property type="component" value="Unassembled WGS sequence"/>
</dbReference>
<gene>
    <name evidence="2" type="ORF">HGB44_23370</name>
</gene>
<comment type="caution">
    <text evidence="2">The sequence shown here is derived from an EMBL/GenBank/DDBJ whole genome shotgun (WGS) entry which is preliminary data.</text>
</comment>
<evidence type="ECO:0000256" key="1">
    <source>
        <dbReference type="SAM" id="Phobius"/>
    </source>
</evidence>
<proteinExistence type="predicted"/>
<feature type="transmembrane region" description="Helical" evidence="1">
    <location>
        <begin position="85"/>
        <end position="108"/>
    </location>
</feature>
<feature type="transmembrane region" description="Helical" evidence="1">
    <location>
        <begin position="51"/>
        <end position="73"/>
    </location>
</feature>
<keyword evidence="1" id="KW-0812">Transmembrane</keyword>
<sequence length="141" mass="15225">MRRNEALDALERAEAVGTRVRALGRWYAVYGVGYGLMSMAVVLTLGLSGTLWGVVAAMAVLAVALTALSVYQARQPVKPLGYARLHLWGIILWGTVYALTVVAGMYLFPQDPAWWIPMAVLSAVPTSVAGCMALRRSRSTV</sequence>